<evidence type="ECO:0000256" key="5">
    <source>
        <dbReference type="ARBA" id="ARBA00022840"/>
    </source>
</evidence>
<dbReference type="PROSITE" id="PS50011">
    <property type="entry name" value="PROTEIN_KINASE_DOM"/>
    <property type="match status" value="1"/>
</dbReference>
<keyword evidence="5" id="KW-0067">ATP-binding</keyword>
<sequence>MSGSSSSPLVMSQSPSLPSASEASHTLPKLAQNAKFEKKYWADDRHPISQSPSTTVRVCYRKDRSRWAVKTLQKSKVEHWSHLINEVELIQEVQDHPTINPLVDVFEDHKSVHLVSDLCSGGRLSLYVQSTVLDNPSPDYQYHEQEVACIIQQLLRAIEHCHDRDIVHRDLKLDNVLFKKHKNLQVRLIDFDISCKHSSQDEPMTEAVGTKAYMAPEVFDRSYDRKCDIWAIGVMTHALLSGEMPFGGKDDEELVHNIRNKPFAWEAPCWEYISDEAKAFIQLCLERDPTKRPSAEDLLSNDWMGVAATSYKRRSTKKPNLFQRSEFLRNLFSIIEEKCTIRAPVRKLVVPTNEDPMEGTTRTVQLQ</sequence>
<organism evidence="8 9">
    <name type="scientific">Cylindrotheca closterium</name>
    <dbReference type="NCBI Taxonomy" id="2856"/>
    <lineage>
        <taxon>Eukaryota</taxon>
        <taxon>Sar</taxon>
        <taxon>Stramenopiles</taxon>
        <taxon>Ochrophyta</taxon>
        <taxon>Bacillariophyta</taxon>
        <taxon>Bacillariophyceae</taxon>
        <taxon>Bacillariophycidae</taxon>
        <taxon>Bacillariales</taxon>
        <taxon>Bacillariaceae</taxon>
        <taxon>Cylindrotheca</taxon>
    </lineage>
</organism>
<dbReference type="InterPro" id="IPR000719">
    <property type="entry name" value="Prot_kinase_dom"/>
</dbReference>
<feature type="region of interest" description="Disordered" evidence="6">
    <location>
        <begin position="1"/>
        <end position="25"/>
    </location>
</feature>
<keyword evidence="9" id="KW-1185">Reference proteome</keyword>
<evidence type="ECO:0000256" key="6">
    <source>
        <dbReference type="SAM" id="MobiDB-lite"/>
    </source>
</evidence>
<dbReference type="AlphaFoldDB" id="A0AAD2FQ28"/>
<comment type="caution">
    <text evidence="8">The sequence shown here is derived from an EMBL/GenBank/DDBJ whole genome shotgun (WGS) entry which is preliminary data.</text>
</comment>
<dbReference type="InterPro" id="IPR008271">
    <property type="entry name" value="Ser/Thr_kinase_AS"/>
</dbReference>
<evidence type="ECO:0000313" key="8">
    <source>
        <dbReference type="EMBL" id="CAJ1949199.1"/>
    </source>
</evidence>
<dbReference type="Pfam" id="PF00069">
    <property type="entry name" value="Pkinase"/>
    <property type="match status" value="1"/>
</dbReference>
<dbReference type="Proteomes" id="UP001295423">
    <property type="component" value="Unassembled WGS sequence"/>
</dbReference>
<evidence type="ECO:0000256" key="4">
    <source>
        <dbReference type="ARBA" id="ARBA00022777"/>
    </source>
</evidence>
<keyword evidence="4" id="KW-0418">Kinase</keyword>
<dbReference type="PANTHER" id="PTHR24349">
    <property type="entry name" value="SERINE/THREONINE-PROTEIN KINASE"/>
    <property type="match status" value="1"/>
</dbReference>
<dbReference type="GO" id="GO:0005524">
    <property type="term" value="F:ATP binding"/>
    <property type="evidence" value="ECO:0007669"/>
    <property type="project" value="UniProtKB-KW"/>
</dbReference>
<evidence type="ECO:0000259" key="7">
    <source>
        <dbReference type="PROSITE" id="PS50011"/>
    </source>
</evidence>
<proteinExistence type="predicted"/>
<dbReference type="PROSITE" id="PS00108">
    <property type="entry name" value="PROTEIN_KINASE_ST"/>
    <property type="match status" value="1"/>
</dbReference>
<keyword evidence="1" id="KW-0723">Serine/threonine-protein kinase</keyword>
<evidence type="ECO:0000313" key="9">
    <source>
        <dbReference type="Proteomes" id="UP001295423"/>
    </source>
</evidence>
<dbReference type="InterPro" id="IPR050205">
    <property type="entry name" value="CDPK_Ser/Thr_kinases"/>
</dbReference>
<feature type="compositionally biased region" description="Low complexity" evidence="6">
    <location>
        <begin position="1"/>
        <end position="19"/>
    </location>
</feature>
<evidence type="ECO:0000256" key="1">
    <source>
        <dbReference type="ARBA" id="ARBA00022527"/>
    </source>
</evidence>
<feature type="domain" description="Protein kinase" evidence="7">
    <location>
        <begin position="25"/>
        <end position="304"/>
    </location>
</feature>
<dbReference type="EMBL" id="CAKOGP040001758">
    <property type="protein sequence ID" value="CAJ1949199.1"/>
    <property type="molecule type" value="Genomic_DNA"/>
</dbReference>
<reference evidence="8" key="1">
    <citation type="submission" date="2023-08" db="EMBL/GenBank/DDBJ databases">
        <authorList>
            <person name="Audoor S."/>
            <person name="Bilcke G."/>
        </authorList>
    </citation>
    <scope>NUCLEOTIDE SEQUENCE</scope>
</reference>
<protein>
    <recommendedName>
        <fullName evidence="7">Protein kinase domain-containing protein</fullName>
    </recommendedName>
</protein>
<dbReference type="SMART" id="SM00220">
    <property type="entry name" value="S_TKc"/>
    <property type="match status" value="1"/>
</dbReference>
<evidence type="ECO:0000256" key="3">
    <source>
        <dbReference type="ARBA" id="ARBA00022741"/>
    </source>
</evidence>
<dbReference type="InterPro" id="IPR011009">
    <property type="entry name" value="Kinase-like_dom_sf"/>
</dbReference>
<dbReference type="GO" id="GO:0004674">
    <property type="term" value="F:protein serine/threonine kinase activity"/>
    <property type="evidence" value="ECO:0007669"/>
    <property type="project" value="UniProtKB-KW"/>
</dbReference>
<keyword evidence="2" id="KW-0808">Transferase</keyword>
<accession>A0AAD2FQ28</accession>
<evidence type="ECO:0000256" key="2">
    <source>
        <dbReference type="ARBA" id="ARBA00022679"/>
    </source>
</evidence>
<keyword evidence="3" id="KW-0547">Nucleotide-binding</keyword>
<name>A0AAD2FQ28_9STRA</name>
<dbReference type="Gene3D" id="1.10.510.10">
    <property type="entry name" value="Transferase(Phosphotransferase) domain 1"/>
    <property type="match status" value="1"/>
</dbReference>
<dbReference type="SUPFAM" id="SSF56112">
    <property type="entry name" value="Protein kinase-like (PK-like)"/>
    <property type="match status" value="1"/>
</dbReference>
<gene>
    <name evidence="8" type="ORF">CYCCA115_LOCUS11975</name>
</gene>
<dbReference type="Gene3D" id="3.30.200.20">
    <property type="entry name" value="Phosphorylase Kinase, domain 1"/>
    <property type="match status" value="1"/>
</dbReference>